<dbReference type="GO" id="GO:0005739">
    <property type="term" value="C:mitochondrion"/>
    <property type="evidence" value="ECO:0007669"/>
    <property type="project" value="TreeGrafter"/>
</dbReference>
<evidence type="ECO:0000256" key="1">
    <source>
        <dbReference type="ARBA" id="ARBA00022917"/>
    </source>
</evidence>
<name>A0A835MQD4_9ROSI</name>
<dbReference type="GO" id="GO:0005524">
    <property type="term" value="F:ATP binding"/>
    <property type="evidence" value="ECO:0007669"/>
    <property type="project" value="InterPro"/>
</dbReference>
<dbReference type="Pfam" id="PF00587">
    <property type="entry name" value="tRNA-synt_2b"/>
    <property type="match status" value="1"/>
</dbReference>
<keyword evidence="1" id="KW-0648">Protein biosynthesis</keyword>
<dbReference type="InterPro" id="IPR045864">
    <property type="entry name" value="aa-tRNA-synth_II/BPL/LPL"/>
</dbReference>
<dbReference type="Pfam" id="PF03129">
    <property type="entry name" value="HGTP_anticodon"/>
    <property type="match status" value="1"/>
</dbReference>
<feature type="domain" description="Anticodon-binding" evidence="3">
    <location>
        <begin position="297"/>
        <end position="384"/>
    </location>
</feature>
<dbReference type="SUPFAM" id="SSF55681">
    <property type="entry name" value="Class II aaRS and biotin synthetases"/>
    <property type="match status" value="1"/>
</dbReference>
<dbReference type="Proteomes" id="UP000657918">
    <property type="component" value="Unassembled WGS sequence"/>
</dbReference>
<evidence type="ECO:0000313" key="5">
    <source>
        <dbReference type="Proteomes" id="UP000657918"/>
    </source>
</evidence>
<dbReference type="GO" id="GO:0006435">
    <property type="term" value="P:threonyl-tRNA aminoacylation"/>
    <property type="evidence" value="ECO:0007669"/>
    <property type="project" value="TreeGrafter"/>
</dbReference>
<dbReference type="AlphaFoldDB" id="A0A835MQD4"/>
<reference evidence="4 5" key="1">
    <citation type="submission" date="2020-10" db="EMBL/GenBank/DDBJ databases">
        <title>Plant Genome Project.</title>
        <authorList>
            <person name="Zhang R.-G."/>
        </authorList>
    </citation>
    <scope>NUCLEOTIDE SEQUENCE [LARGE SCALE GENOMIC DNA]</scope>
    <source>
        <strain evidence="4">FAFU-HL-1</strain>
        <tissue evidence="4">Leaf</tissue>
    </source>
</reference>
<keyword evidence="5" id="KW-1185">Reference proteome</keyword>
<feature type="domain" description="Aminoacyl-tRNA synthetase class II (G/ P/ S/T)" evidence="2">
    <location>
        <begin position="125"/>
        <end position="285"/>
    </location>
</feature>
<dbReference type="Gene3D" id="3.30.930.10">
    <property type="entry name" value="Bira Bifunctional Protein, Domain 2"/>
    <property type="match status" value="1"/>
</dbReference>
<evidence type="ECO:0008006" key="6">
    <source>
        <dbReference type="Google" id="ProtNLM"/>
    </source>
</evidence>
<evidence type="ECO:0000313" key="4">
    <source>
        <dbReference type="EMBL" id="KAF9673865.1"/>
    </source>
</evidence>
<sequence>MELFTAASTTRFSSTKQLFVHSNNIEGPTPTKSTRANFPQKRAAAVSMNLTAKVSFTKGGTGVLERPTFDQSHFDPSSQEYKHFLEEAKYDHRLLGTKQELFFCHPLSPEVGFFFLMELSLLQIEKKEFGLKPKNCPEQCLMFQHRVRSYRVLPLRLADFGALHRNEASDALTRLKNSCIKAEVRGVLEFIDYAYGKFGFTYDLKLSARPEKYQGVLETWEEAEKALAEALNKFGKPWKLDLQLPDHIKLEFSAEDEAKSETPVVIHRAILGSVECMFAILLEHYKGKWPFWLSPRQAIVCHVSEKSQSYALQVKDQIHEAGYFVDADTTDRKIQLQYEKLSWHSTVIYWLWVKRKPNGQVSLRVRDNADHSVMDIDSLLKLFKDVVADFRESKEERN</sequence>
<accession>A0A835MQD4</accession>
<dbReference type="InterPro" id="IPR036621">
    <property type="entry name" value="Anticodon-bd_dom_sf"/>
</dbReference>
<dbReference type="EMBL" id="JADGMS010000010">
    <property type="protein sequence ID" value="KAF9673865.1"/>
    <property type="molecule type" value="Genomic_DNA"/>
</dbReference>
<protein>
    <recommendedName>
        <fullName evidence="6">Threonyl-tRNA synthetase</fullName>
    </recommendedName>
</protein>
<dbReference type="PANTHER" id="PTHR11451">
    <property type="entry name" value="THREONINE-TRNA LIGASE"/>
    <property type="match status" value="1"/>
</dbReference>
<dbReference type="InterPro" id="IPR004154">
    <property type="entry name" value="Anticodon-bd"/>
</dbReference>
<proteinExistence type="predicted"/>
<dbReference type="SUPFAM" id="SSF52954">
    <property type="entry name" value="Class II aaRS ABD-related"/>
    <property type="match status" value="1"/>
</dbReference>
<dbReference type="GO" id="GO:0004829">
    <property type="term" value="F:threonine-tRNA ligase activity"/>
    <property type="evidence" value="ECO:0007669"/>
    <property type="project" value="TreeGrafter"/>
</dbReference>
<comment type="caution">
    <text evidence="4">The sequence shown here is derived from an EMBL/GenBank/DDBJ whole genome shotgun (WGS) entry which is preliminary data.</text>
</comment>
<gene>
    <name evidence="4" type="ORF">SADUNF_Sadunf10G0068200</name>
</gene>
<evidence type="ECO:0000259" key="2">
    <source>
        <dbReference type="Pfam" id="PF00587"/>
    </source>
</evidence>
<dbReference type="PANTHER" id="PTHR11451:SF46">
    <property type="entry name" value="THREONINE--TRNA LIGASE"/>
    <property type="match status" value="1"/>
</dbReference>
<organism evidence="4 5">
    <name type="scientific">Salix dunnii</name>
    <dbReference type="NCBI Taxonomy" id="1413687"/>
    <lineage>
        <taxon>Eukaryota</taxon>
        <taxon>Viridiplantae</taxon>
        <taxon>Streptophyta</taxon>
        <taxon>Embryophyta</taxon>
        <taxon>Tracheophyta</taxon>
        <taxon>Spermatophyta</taxon>
        <taxon>Magnoliopsida</taxon>
        <taxon>eudicotyledons</taxon>
        <taxon>Gunneridae</taxon>
        <taxon>Pentapetalae</taxon>
        <taxon>rosids</taxon>
        <taxon>fabids</taxon>
        <taxon>Malpighiales</taxon>
        <taxon>Salicaceae</taxon>
        <taxon>Saliceae</taxon>
        <taxon>Salix</taxon>
    </lineage>
</organism>
<dbReference type="GO" id="GO:0009507">
    <property type="term" value="C:chloroplast"/>
    <property type="evidence" value="ECO:0007669"/>
    <property type="project" value="TreeGrafter"/>
</dbReference>
<dbReference type="Gene3D" id="3.40.50.800">
    <property type="entry name" value="Anticodon-binding domain"/>
    <property type="match status" value="1"/>
</dbReference>
<dbReference type="InterPro" id="IPR002314">
    <property type="entry name" value="aa-tRNA-synt_IIb"/>
</dbReference>
<evidence type="ECO:0000259" key="3">
    <source>
        <dbReference type="Pfam" id="PF03129"/>
    </source>
</evidence>
<dbReference type="OrthoDB" id="5423599at2759"/>